<dbReference type="InterPro" id="IPR044751">
    <property type="entry name" value="Ion_transp-like_CBS"/>
</dbReference>
<feature type="transmembrane region" description="Helical" evidence="11">
    <location>
        <begin position="161"/>
        <end position="179"/>
    </location>
</feature>
<reference evidence="14" key="1">
    <citation type="journal article" date="2019" name="Int. J. Syst. Evol. Microbiol.">
        <title>The Global Catalogue of Microorganisms (GCM) 10K type strain sequencing project: providing services to taxonomists for standard genome sequencing and annotation.</title>
        <authorList>
            <consortium name="The Broad Institute Genomics Platform"/>
            <consortium name="The Broad Institute Genome Sequencing Center for Infectious Disease"/>
            <person name="Wu L."/>
            <person name="Ma J."/>
        </authorList>
    </citation>
    <scope>NUCLEOTIDE SEQUENCE [LARGE SCALE GENOMIC DNA]</scope>
    <source>
        <strain evidence="14">JCM 17666</strain>
    </source>
</reference>
<dbReference type="PANTHER" id="PTHR22777">
    <property type="entry name" value="HEMOLYSIN-RELATED"/>
    <property type="match status" value="1"/>
</dbReference>
<evidence type="ECO:0000256" key="11">
    <source>
        <dbReference type="SAM" id="Phobius"/>
    </source>
</evidence>
<feature type="transmembrane region" description="Helical" evidence="11">
    <location>
        <begin position="88"/>
        <end position="105"/>
    </location>
</feature>
<dbReference type="InterPro" id="IPR046342">
    <property type="entry name" value="CBS_dom_sf"/>
</dbReference>
<dbReference type="PANTHER" id="PTHR22777:SF15">
    <property type="entry name" value="UPF0053 INNER MEMBRANE PROTEIN YOAE"/>
    <property type="match status" value="1"/>
</dbReference>
<dbReference type="Pfam" id="PF03741">
    <property type="entry name" value="TerC"/>
    <property type="match status" value="1"/>
</dbReference>
<comment type="caution">
    <text evidence="13">The sequence shown here is derived from an EMBL/GenBank/DDBJ whole genome shotgun (WGS) entry which is preliminary data.</text>
</comment>
<dbReference type="SMART" id="SM01091">
    <property type="entry name" value="CorC_HlyC"/>
    <property type="match status" value="1"/>
</dbReference>
<evidence type="ECO:0000313" key="14">
    <source>
        <dbReference type="Proteomes" id="UP001501671"/>
    </source>
</evidence>
<keyword evidence="8 11" id="KW-0472">Membrane</keyword>
<evidence type="ECO:0000256" key="1">
    <source>
        <dbReference type="ARBA" id="ARBA00004651"/>
    </source>
</evidence>
<dbReference type="InterPro" id="IPR000644">
    <property type="entry name" value="CBS_dom"/>
</dbReference>
<evidence type="ECO:0000256" key="7">
    <source>
        <dbReference type="ARBA" id="ARBA00023122"/>
    </source>
</evidence>
<dbReference type="InterPro" id="IPR016169">
    <property type="entry name" value="FAD-bd_PCMH_sub2"/>
</dbReference>
<keyword evidence="6 11" id="KW-1133">Transmembrane helix</keyword>
<dbReference type="Pfam" id="PF03471">
    <property type="entry name" value="CorC_HlyC"/>
    <property type="match status" value="1"/>
</dbReference>
<feature type="transmembrane region" description="Helical" evidence="11">
    <location>
        <begin position="221"/>
        <end position="239"/>
    </location>
</feature>
<keyword evidence="4 11" id="KW-0812">Transmembrane</keyword>
<accession>A0ABP8H5X0</accession>
<keyword evidence="3" id="KW-1003">Cell membrane</keyword>
<sequence length="534" mass="57086">MEWLFDPTIWAGLLGLAVLEIVFGIDNLVFIALLADRLPPPRRERARALGLALAPAMRLLLLGAALWLLARTGPLFTLGTISLSTRGLALAGGGLFLLLRAALGLHERLEGRARGERPGARLWRVAAQIAALDAVFALDAVAMAAGMAPGPVPTGAAAGPHPVPMALAVAVSIGTMLLAPRPLLRLAEAHPAVPALGLGLLAAVGLSMLAEGCGVPLPRGYLYAAVGIPLLAEALNLLVRRRFLRRESGRSIRARTAEAIQRLLGGRRQAAPERADEPEAGQPPVRPPAFDETERHMVSGVLGLADRSIRSLMTPRTDLSWIDLDDDAATMRRQITEVPHSFFPVCRGGLDEVVGIGRAKDLLADLLTAGRIDVSRLREPIVVHESTGVLRVMETLKRARGQLVLVTDEFGAVQGLVTPIDIFEAIAGEFPDEDETPDIVAEGEGRWLAAGGTDLHYLQQVLDTRGLVDAAHDYATLAGFLLSRFAHLPAIGEAVVWNGLRFEITRVTDRRIATVRIERISTDGTAQTGSSPHD</sequence>
<evidence type="ECO:0000256" key="10">
    <source>
        <dbReference type="SAM" id="MobiDB-lite"/>
    </source>
</evidence>
<evidence type="ECO:0000256" key="5">
    <source>
        <dbReference type="ARBA" id="ARBA00022737"/>
    </source>
</evidence>
<organism evidence="13 14">
    <name type="scientific">Pigmentiphaga soli</name>
    <dbReference type="NCBI Taxonomy" id="1007095"/>
    <lineage>
        <taxon>Bacteria</taxon>
        <taxon>Pseudomonadati</taxon>
        <taxon>Pseudomonadota</taxon>
        <taxon>Betaproteobacteria</taxon>
        <taxon>Burkholderiales</taxon>
        <taxon>Alcaligenaceae</taxon>
        <taxon>Pigmentiphaga</taxon>
    </lineage>
</organism>
<dbReference type="InterPro" id="IPR036318">
    <property type="entry name" value="FAD-bd_PCMH-like_sf"/>
</dbReference>
<feature type="domain" description="CBS" evidence="12">
    <location>
        <begin position="374"/>
        <end position="433"/>
    </location>
</feature>
<dbReference type="EMBL" id="BAABFO010000012">
    <property type="protein sequence ID" value="GAA4334845.1"/>
    <property type="molecule type" value="Genomic_DNA"/>
</dbReference>
<dbReference type="SUPFAM" id="SSF56176">
    <property type="entry name" value="FAD-binding/transporter-associated domain-like"/>
    <property type="match status" value="1"/>
</dbReference>
<dbReference type="SUPFAM" id="SSF54631">
    <property type="entry name" value="CBS-domain pair"/>
    <property type="match status" value="1"/>
</dbReference>
<evidence type="ECO:0000256" key="4">
    <source>
        <dbReference type="ARBA" id="ARBA00022692"/>
    </source>
</evidence>
<proteinExistence type="inferred from homology"/>
<feature type="transmembrane region" description="Helical" evidence="11">
    <location>
        <begin position="46"/>
        <end position="68"/>
    </location>
</feature>
<evidence type="ECO:0000313" key="13">
    <source>
        <dbReference type="EMBL" id="GAA4334845.1"/>
    </source>
</evidence>
<gene>
    <name evidence="13" type="ORF">GCM10023144_27500</name>
</gene>
<protein>
    <submittedName>
        <fullName evidence="13">TerC family protein</fullName>
    </submittedName>
</protein>
<evidence type="ECO:0000256" key="2">
    <source>
        <dbReference type="ARBA" id="ARBA00006337"/>
    </source>
</evidence>
<evidence type="ECO:0000256" key="8">
    <source>
        <dbReference type="ARBA" id="ARBA00023136"/>
    </source>
</evidence>
<comment type="similarity">
    <text evidence="2">Belongs to the UPF0053 family.</text>
</comment>
<dbReference type="Gene3D" id="3.10.580.10">
    <property type="entry name" value="CBS-domain"/>
    <property type="match status" value="1"/>
</dbReference>
<evidence type="ECO:0000259" key="12">
    <source>
        <dbReference type="PROSITE" id="PS51371"/>
    </source>
</evidence>
<evidence type="ECO:0000256" key="9">
    <source>
        <dbReference type="PROSITE-ProRule" id="PRU00703"/>
    </source>
</evidence>
<evidence type="ECO:0000256" key="3">
    <source>
        <dbReference type="ARBA" id="ARBA00022475"/>
    </source>
</evidence>
<dbReference type="CDD" id="cd04590">
    <property type="entry name" value="CBS_pair_CorC_HlyC_assoc"/>
    <property type="match status" value="1"/>
</dbReference>
<dbReference type="Gene3D" id="3.30.465.10">
    <property type="match status" value="1"/>
</dbReference>
<feature type="transmembrane region" description="Helical" evidence="11">
    <location>
        <begin position="191"/>
        <end position="209"/>
    </location>
</feature>
<dbReference type="InterPro" id="IPR005496">
    <property type="entry name" value="Integral_membrane_TerC"/>
</dbReference>
<keyword evidence="5" id="KW-0677">Repeat</keyword>
<dbReference type="Pfam" id="PF00571">
    <property type="entry name" value="CBS"/>
    <property type="match status" value="1"/>
</dbReference>
<comment type="subcellular location">
    <subcellularLocation>
        <location evidence="1">Cell membrane</location>
        <topology evidence="1">Multi-pass membrane protein</topology>
    </subcellularLocation>
</comment>
<keyword evidence="7 9" id="KW-0129">CBS domain</keyword>
<keyword evidence="14" id="KW-1185">Reference proteome</keyword>
<feature type="transmembrane region" description="Helical" evidence="11">
    <location>
        <begin position="12"/>
        <end position="34"/>
    </location>
</feature>
<name>A0ABP8H5X0_9BURK</name>
<dbReference type="Proteomes" id="UP001501671">
    <property type="component" value="Unassembled WGS sequence"/>
</dbReference>
<feature type="region of interest" description="Disordered" evidence="10">
    <location>
        <begin position="265"/>
        <end position="291"/>
    </location>
</feature>
<dbReference type="InterPro" id="IPR005170">
    <property type="entry name" value="Transptr-assoc_dom"/>
</dbReference>
<evidence type="ECO:0000256" key="6">
    <source>
        <dbReference type="ARBA" id="ARBA00022989"/>
    </source>
</evidence>
<feature type="transmembrane region" description="Helical" evidence="11">
    <location>
        <begin position="125"/>
        <end position="149"/>
    </location>
</feature>
<dbReference type="PROSITE" id="PS51371">
    <property type="entry name" value="CBS"/>
    <property type="match status" value="1"/>
</dbReference>
<dbReference type="RefSeq" id="WP_345250403.1">
    <property type="nucleotide sequence ID" value="NZ_BAABFO010000012.1"/>
</dbReference>